<dbReference type="PANTHER" id="PTHR13847:SF289">
    <property type="entry name" value="GLYCINE OXIDASE"/>
    <property type="match status" value="1"/>
</dbReference>
<accession>A0A1Y5S3W0</accession>
<protein>
    <submittedName>
        <fullName evidence="3">Bifunctional tRNA (Mnm(5)s(2)U34)-methyltransferase/FAD-dependent cmnm(5)s(2)U34 oxidoreductase</fullName>
    </submittedName>
</protein>
<dbReference type="InterPro" id="IPR006076">
    <property type="entry name" value="FAD-dep_OxRdtase"/>
</dbReference>
<dbReference type="PANTHER" id="PTHR13847">
    <property type="entry name" value="SARCOSINE DEHYDROGENASE-RELATED"/>
    <property type="match status" value="1"/>
</dbReference>
<evidence type="ECO:0000256" key="1">
    <source>
        <dbReference type="ARBA" id="ARBA00023002"/>
    </source>
</evidence>
<organism evidence="3 4">
    <name type="scientific">Pacificibacter marinus</name>
    <dbReference type="NCBI Taxonomy" id="658057"/>
    <lineage>
        <taxon>Bacteria</taxon>
        <taxon>Pseudomonadati</taxon>
        <taxon>Pseudomonadota</taxon>
        <taxon>Alphaproteobacteria</taxon>
        <taxon>Rhodobacterales</taxon>
        <taxon>Roseobacteraceae</taxon>
        <taxon>Pacificibacter</taxon>
    </lineage>
</organism>
<dbReference type="GO" id="GO:0016491">
    <property type="term" value="F:oxidoreductase activity"/>
    <property type="evidence" value="ECO:0007669"/>
    <property type="project" value="UniProtKB-KW"/>
</dbReference>
<keyword evidence="4" id="KW-1185">Reference proteome</keyword>
<dbReference type="AlphaFoldDB" id="A0A1Y5S3W0"/>
<keyword evidence="3" id="KW-0489">Methyltransferase</keyword>
<dbReference type="RefSeq" id="WP_085848422.1">
    <property type="nucleotide sequence ID" value="NZ_FNZV01000008.1"/>
</dbReference>
<dbReference type="InterPro" id="IPR036188">
    <property type="entry name" value="FAD/NAD-bd_sf"/>
</dbReference>
<dbReference type="STRING" id="658057.SAMN04488032_10895"/>
<dbReference type="SUPFAM" id="SSF54373">
    <property type="entry name" value="FAD-linked reductases, C-terminal domain"/>
    <property type="match status" value="1"/>
</dbReference>
<dbReference type="SUPFAM" id="SSF51971">
    <property type="entry name" value="Nucleotide-binding domain"/>
    <property type="match status" value="1"/>
</dbReference>
<gene>
    <name evidence="3" type="ORF">PAM7971_01213</name>
</gene>
<dbReference type="Proteomes" id="UP000193307">
    <property type="component" value="Unassembled WGS sequence"/>
</dbReference>
<dbReference type="OrthoDB" id="7818064at2"/>
<name>A0A1Y5S3W0_9RHOB</name>
<keyword evidence="1" id="KW-0560">Oxidoreductase</keyword>
<dbReference type="GO" id="GO:0008168">
    <property type="term" value="F:methyltransferase activity"/>
    <property type="evidence" value="ECO:0007669"/>
    <property type="project" value="UniProtKB-KW"/>
</dbReference>
<evidence type="ECO:0000313" key="4">
    <source>
        <dbReference type="Proteomes" id="UP000193307"/>
    </source>
</evidence>
<proteinExistence type="predicted"/>
<reference evidence="3 4" key="1">
    <citation type="submission" date="2017-03" db="EMBL/GenBank/DDBJ databases">
        <authorList>
            <person name="Afonso C.L."/>
            <person name="Miller P.J."/>
            <person name="Scott M.A."/>
            <person name="Spackman E."/>
            <person name="Goraichik I."/>
            <person name="Dimitrov K.M."/>
            <person name="Suarez D.L."/>
            <person name="Swayne D.E."/>
        </authorList>
    </citation>
    <scope>NUCLEOTIDE SEQUENCE [LARGE SCALE GENOMIC DNA]</scope>
    <source>
        <strain evidence="3 4">CECT 7971</strain>
    </source>
</reference>
<dbReference type="Gene3D" id="3.30.9.10">
    <property type="entry name" value="D-Amino Acid Oxidase, subunit A, domain 2"/>
    <property type="match status" value="1"/>
</dbReference>
<evidence type="ECO:0000259" key="2">
    <source>
        <dbReference type="Pfam" id="PF01266"/>
    </source>
</evidence>
<sequence length="352" mass="37752">MCSADITIYGAGAFGLSAAFEAQTRGAKVRVIDPNGVGFGSSGGIVGALAPHTPERWEPKKEFQLASLLMSREHWPRIEDISGVSTGYGNTGRLQAIPNDHQLDLARFRTGSAETLWKGLAEWRVVSAAEAGDWAPETPTGWLVHDTLSARINPARACASLAAAIIAQGGDIVADAQPEGKVIHATGAWGLYEMSKRLNREVGNGVKGQAILLAYDLPNAPQIFTGGVHIIPHNDGTLAIGSTSERYFENPQDTDTLADDLLARAIAAMPQLADAPVLKRWAGVRPRAYTRAPMMGADPDRREEFVFNGGFKIGFGMVPLAAKKLIDLVLEDRDTIPEDFKVERSLVGPAFS</sequence>
<dbReference type="Pfam" id="PF01266">
    <property type="entry name" value="DAO"/>
    <property type="match status" value="1"/>
</dbReference>
<dbReference type="Gene3D" id="3.50.50.60">
    <property type="entry name" value="FAD/NAD(P)-binding domain"/>
    <property type="match status" value="1"/>
</dbReference>
<dbReference type="EMBL" id="FWFW01000003">
    <property type="protein sequence ID" value="SLN31612.1"/>
    <property type="molecule type" value="Genomic_DNA"/>
</dbReference>
<keyword evidence="3" id="KW-0808">Transferase</keyword>
<dbReference type="GO" id="GO:0032259">
    <property type="term" value="P:methylation"/>
    <property type="evidence" value="ECO:0007669"/>
    <property type="project" value="UniProtKB-KW"/>
</dbReference>
<evidence type="ECO:0000313" key="3">
    <source>
        <dbReference type="EMBL" id="SLN31612.1"/>
    </source>
</evidence>
<feature type="domain" description="FAD dependent oxidoreductase" evidence="2">
    <location>
        <begin position="5"/>
        <end position="328"/>
    </location>
</feature>
<dbReference type="GO" id="GO:0005737">
    <property type="term" value="C:cytoplasm"/>
    <property type="evidence" value="ECO:0007669"/>
    <property type="project" value="TreeGrafter"/>
</dbReference>